<dbReference type="Gene3D" id="3.30.360.10">
    <property type="entry name" value="Dihydrodipicolinate Reductase, domain 2"/>
    <property type="match status" value="1"/>
</dbReference>
<dbReference type="STRING" id="1142394.PSMK_31250"/>
<reference evidence="4 5" key="1">
    <citation type="submission" date="2012-02" db="EMBL/GenBank/DDBJ databases">
        <title>Complete genome sequence of Phycisphaera mikurensis NBRC 102666.</title>
        <authorList>
            <person name="Ankai A."/>
            <person name="Hosoyama A."/>
            <person name="Terui Y."/>
            <person name="Sekine M."/>
            <person name="Fukai R."/>
            <person name="Kato Y."/>
            <person name="Nakamura S."/>
            <person name="Yamada-Narita S."/>
            <person name="Kawakoshi A."/>
            <person name="Fukunaga Y."/>
            <person name="Yamazaki S."/>
            <person name="Fujita N."/>
        </authorList>
    </citation>
    <scope>NUCLEOTIDE SEQUENCE [LARGE SCALE GENOMIC DNA]</scope>
    <source>
        <strain evidence="5">NBRC 102666 / KCTC 22515 / FYK2301M01</strain>
    </source>
</reference>
<feature type="domain" description="Gfo/Idh/MocA-like oxidoreductase N-terminal" evidence="2">
    <location>
        <begin position="11"/>
        <end position="125"/>
    </location>
</feature>
<organism evidence="4 5">
    <name type="scientific">Phycisphaera mikurensis (strain NBRC 102666 / KCTC 22515 / FYK2301M01)</name>
    <dbReference type="NCBI Taxonomy" id="1142394"/>
    <lineage>
        <taxon>Bacteria</taxon>
        <taxon>Pseudomonadati</taxon>
        <taxon>Planctomycetota</taxon>
        <taxon>Phycisphaerae</taxon>
        <taxon>Phycisphaerales</taxon>
        <taxon>Phycisphaeraceae</taxon>
        <taxon>Phycisphaera</taxon>
    </lineage>
</organism>
<dbReference type="GO" id="GO:0000166">
    <property type="term" value="F:nucleotide binding"/>
    <property type="evidence" value="ECO:0007669"/>
    <property type="project" value="InterPro"/>
</dbReference>
<dbReference type="Gene3D" id="3.40.50.720">
    <property type="entry name" value="NAD(P)-binding Rossmann-like Domain"/>
    <property type="match status" value="1"/>
</dbReference>
<dbReference type="AlphaFoldDB" id="I0IJ46"/>
<dbReference type="eggNOG" id="COG0673">
    <property type="taxonomic scope" value="Bacteria"/>
</dbReference>
<dbReference type="GO" id="GO:0016491">
    <property type="term" value="F:oxidoreductase activity"/>
    <property type="evidence" value="ECO:0007669"/>
    <property type="project" value="UniProtKB-KW"/>
</dbReference>
<evidence type="ECO:0000256" key="1">
    <source>
        <dbReference type="ARBA" id="ARBA00023002"/>
    </source>
</evidence>
<keyword evidence="1" id="KW-0560">Oxidoreductase</keyword>
<dbReference type="InterPro" id="IPR000683">
    <property type="entry name" value="Gfo/Idh/MocA-like_OxRdtase_N"/>
</dbReference>
<dbReference type="RefSeq" id="WP_014438488.1">
    <property type="nucleotide sequence ID" value="NC_017080.1"/>
</dbReference>
<feature type="domain" description="GFO/IDH/MocA-like oxidoreductase" evidence="3">
    <location>
        <begin position="138"/>
        <end position="254"/>
    </location>
</feature>
<evidence type="ECO:0000313" key="4">
    <source>
        <dbReference type="EMBL" id="BAM05284.1"/>
    </source>
</evidence>
<dbReference type="SUPFAM" id="SSF51735">
    <property type="entry name" value="NAD(P)-binding Rossmann-fold domains"/>
    <property type="match status" value="1"/>
</dbReference>
<gene>
    <name evidence="4" type="ordered locus">PSMK_31250</name>
</gene>
<name>I0IJ46_PHYMF</name>
<protein>
    <submittedName>
        <fullName evidence="4">Putative oxidoreductase</fullName>
    </submittedName>
</protein>
<evidence type="ECO:0000313" key="5">
    <source>
        <dbReference type="Proteomes" id="UP000007881"/>
    </source>
</evidence>
<dbReference type="PANTHER" id="PTHR43818">
    <property type="entry name" value="BCDNA.GH03377"/>
    <property type="match status" value="1"/>
</dbReference>
<dbReference type="InterPro" id="IPR036291">
    <property type="entry name" value="NAD(P)-bd_dom_sf"/>
</dbReference>
<dbReference type="KEGG" id="phm:PSMK_31250"/>
<dbReference type="OrthoDB" id="9815825at2"/>
<dbReference type="EMBL" id="AP012338">
    <property type="protein sequence ID" value="BAM05284.1"/>
    <property type="molecule type" value="Genomic_DNA"/>
</dbReference>
<evidence type="ECO:0000259" key="3">
    <source>
        <dbReference type="Pfam" id="PF22725"/>
    </source>
</evidence>
<dbReference type="Proteomes" id="UP000007881">
    <property type="component" value="Chromosome"/>
</dbReference>
<keyword evidence="5" id="KW-1185">Reference proteome</keyword>
<dbReference type="Pfam" id="PF22725">
    <property type="entry name" value="GFO_IDH_MocA_C3"/>
    <property type="match status" value="1"/>
</dbReference>
<evidence type="ECO:0000259" key="2">
    <source>
        <dbReference type="Pfam" id="PF01408"/>
    </source>
</evidence>
<accession>I0IJ46</accession>
<dbReference type="InterPro" id="IPR050463">
    <property type="entry name" value="Gfo/Idh/MocA_oxidrdct_glycsds"/>
</dbReference>
<sequence length="382" mass="41652">MSNPSPHRVGLGVIGLGGFARFSLQHFVQAPGVELVAAGGVTSDEARHAAARYGIPVLESNDELCAHPGIDWVYINTPPFLHFEHAMLALRAGKHVLIEKPLATEIGHAEALMVEADERGLRLVTNLMQRYNPLLETLGTVLREGLLGAPLFFNLTNHAVDQGLPSGHWFWDRDKSGGIFVEHGVHFFDMATMLLGPGRIDSAGSARRASDGAEDQVWCDGRFGSAIARFYHGFNQTAATEAQRFEIVCERGQITMEGWIPLAATITATVDLAATRRLTELAPAARLRVLEQFPPDRQEVRGHGRMHRVDQSIRLDVPPASPKSELYGELLQRLFTEQTAPDAASNSNSLRLQPDDGLESLRLAIAARDLADAADAADPPED</sequence>
<dbReference type="HOGENOM" id="CLU_023194_26_0_0"/>
<dbReference type="InterPro" id="IPR055170">
    <property type="entry name" value="GFO_IDH_MocA-like_dom"/>
</dbReference>
<proteinExistence type="predicted"/>
<dbReference type="PANTHER" id="PTHR43818:SF11">
    <property type="entry name" value="BCDNA.GH03377"/>
    <property type="match status" value="1"/>
</dbReference>
<dbReference type="SUPFAM" id="SSF55347">
    <property type="entry name" value="Glyceraldehyde-3-phosphate dehydrogenase-like, C-terminal domain"/>
    <property type="match status" value="1"/>
</dbReference>
<dbReference type="Pfam" id="PF01408">
    <property type="entry name" value="GFO_IDH_MocA"/>
    <property type="match status" value="1"/>
</dbReference>